<feature type="signal peptide" evidence="3">
    <location>
        <begin position="1"/>
        <end position="22"/>
    </location>
</feature>
<keyword evidence="1" id="KW-0175">Coiled coil</keyword>
<gene>
    <name evidence="4" type="ORF">LSINAPIS_LOCUS11747</name>
</gene>
<dbReference type="EMBL" id="FZQP02005288">
    <property type="protein sequence ID" value="VVD01291.1"/>
    <property type="molecule type" value="Genomic_DNA"/>
</dbReference>
<feature type="region of interest" description="Disordered" evidence="2">
    <location>
        <begin position="790"/>
        <end position="809"/>
    </location>
</feature>
<evidence type="ECO:0000256" key="3">
    <source>
        <dbReference type="SAM" id="SignalP"/>
    </source>
</evidence>
<reference evidence="4 5" key="1">
    <citation type="submission" date="2017-07" db="EMBL/GenBank/DDBJ databases">
        <authorList>
            <person name="Talla V."/>
            <person name="Backstrom N."/>
        </authorList>
    </citation>
    <scope>NUCLEOTIDE SEQUENCE [LARGE SCALE GENOMIC DNA]</scope>
</reference>
<evidence type="ECO:0000313" key="5">
    <source>
        <dbReference type="Proteomes" id="UP000324832"/>
    </source>
</evidence>
<evidence type="ECO:0000313" key="4">
    <source>
        <dbReference type="EMBL" id="VVD01291.1"/>
    </source>
</evidence>
<sequence length="1186" mass="136151">MDLRLLLLVVMLIMFVGNSVDAGFFYNPVPLKLEELKKHHLKCIPGRTVIRMKEKGSNENSYETEELAEEDEDGRRSHMNFEATNENCLICVCSVEGKDEFCSKRPAKNVNECIRMATIHEDMQKNILFTHEKSFPFRIRRDYIWHKDEIPLPSKAKCLRGSSYYSNSYNVNDTDIDLPSDVESILDYQEKDICFFCVCALDGKATDCISREPWFCEYYRILRDPAEMRNRYTQLFQQDRPAYFRHFSYRLRRTMDAAINELIDGGDTLCCSHPNGHRRNLHAQVRNKIRQMRRKVPKENILAGSPAGDYCPSDGEFGEPGDDIVVDNLEVLYSGSSKFSKDFEKYVASREKRSLDANNVLKVANSTVKFHNAVDEINKGTIEAAKVNNLKRPILSRRTALVDNINKSDLNSLHIELNQNQDYDHHIAENKIDSPSHIDDKLNSLHSYYSNDVVKNHSESSKDEELSKLIVNELKKGTEIIGDKKITPMSNITFTSENDTITAMAFIAGNLLNRLWTMEKDSTDASFETDSLKHEKINDLLSLFKEPLSIRQENFLKNALEKLSVTLSENKNRNNVSICETYQVNSGDMKHDPKSSNGTTDFETIYKNCNISKGKESNTENKMSDNIPSEIHLRLNNVLNLINKYESIGQTISSLKEQTNITNKEFSEDEKNSVNLFAKVLEKITKLLVPRKRSKKILKNMRNLNQFASNLSLPNNKKLNSLIGLAKLSVTEKDKIIQDYITHIQSNPNCLLSRIAKDFEFQPDVQGDTMDKLSEFLKISSSKDLRKFVEQENKESDSSENYESTLSTFSSTQLTTESTTIVSQLKDINNADNIEKFKSAKEKLKAHLKNIIDDILELQNEGKSQQNRANLHDLLPCLSNMLNKDNNTQVKNRSTPLENIKKLIDTMKLEFRSSGTRRSNSPIMRTASSRVWERVIKNINDLRRIPTRRLGAIEPSIKSFEDLRLILKNVEASSNSYKNFALLSNVPPHKRLMLLKTLEADVKQHRYILEAIKSSFNAIEQFSAENRKEVEEFIENTRTNTDISNRVLLSLRNNADLMIMKSDAELLKKPYYPKRSERLSSGLLPDAARYSTHNTHSENIKVKKEQVVNQLMINRIQLYLKLKEDEGTDLASDINYKMGKRAVFLLRNGNSSLGKQLYELLIPNNIIEEQRNSRSSRRNGASVKYQ</sequence>
<accession>A0A5E4QU74</accession>
<evidence type="ECO:0000256" key="1">
    <source>
        <dbReference type="SAM" id="Coils"/>
    </source>
</evidence>
<evidence type="ECO:0000256" key="2">
    <source>
        <dbReference type="SAM" id="MobiDB-lite"/>
    </source>
</evidence>
<proteinExistence type="predicted"/>
<dbReference type="Proteomes" id="UP000324832">
    <property type="component" value="Unassembled WGS sequence"/>
</dbReference>
<protein>
    <submittedName>
        <fullName evidence="4">Uncharacterized protein</fullName>
    </submittedName>
</protein>
<feature type="coiled-coil region" evidence="1">
    <location>
        <begin position="834"/>
        <end position="868"/>
    </location>
</feature>
<organism evidence="4 5">
    <name type="scientific">Leptidea sinapis</name>
    <dbReference type="NCBI Taxonomy" id="189913"/>
    <lineage>
        <taxon>Eukaryota</taxon>
        <taxon>Metazoa</taxon>
        <taxon>Ecdysozoa</taxon>
        <taxon>Arthropoda</taxon>
        <taxon>Hexapoda</taxon>
        <taxon>Insecta</taxon>
        <taxon>Pterygota</taxon>
        <taxon>Neoptera</taxon>
        <taxon>Endopterygota</taxon>
        <taxon>Lepidoptera</taxon>
        <taxon>Glossata</taxon>
        <taxon>Ditrysia</taxon>
        <taxon>Papilionoidea</taxon>
        <taxon>Pieridae</taxon>
        <taxon>Dismorphiinae</taxon>
        <taxon>Leptidea</taxon>
    </lineage>
</organism>
<name>A0A5E4QU74_9NEOP</name>
<keyword evidence="5" id="KW-1185">Reference proteome</keyword>
<dbReference type="AlphaFoldDB" id="A0A5E4QU74"/>
<feature type="chain" id="PRO_5022989408" evidence="3">
    <location>
        <begin position="23"/>
        <end position="1186"/>
    </location>
</feature>
<keyword evidence="3" id="KW-0732">Signal</keyword>